<reference evidence="6" key="1">
    <citation type="journal article" date="2019" name="Int. J. Syst. Evol. Microbiol.">
        <title>The Global Catalogue of Microorganisms (GCM) 10K type strain sequencing project: providing services to taxonomists for standard genome sequencing and annotation.</title>
        <authorList>
            <consortium name="The Broad Institute Genomics Platform"/>
            <consortium name="The Broad Institute Genome Sequencing Center for Infectious Disease"/>
            <person name="Wu L."/>
            <person name="Ma J."/>
        </authorList>
    </citation>
    <scope>NUCLEOTIDE SEQUENCE [LARGE SCALE GENOMIC DNA]</scope>
    <source>
        <strain evidence="6">KCTC 52141</strain>
    </source>
</reference>
<proteinExistence type="inferred from homology"/>
<evidence type="ECO:0000313" key="5">
    <source>
        <dbReference type="EMBL" id="MFC3153589.1"/>
    </source>
</evidence>
<organism evidence="5 6">
    <name type="scientific">Gilvimarinus japonicus</name>
    <dbReference type="NCBI Taxonomy" id="1796469"/>
    <lineage>
        <taxon>Bacteria</taxon>
        <taxon>Pseudomonadati</taxon>
        <taxon>Pseudomonadota</taxon>
        <taxon>Gammaproteobacteria</taxon>
        <taxon>Cellvibrionales</taxon>
        <taxon>Cellvibrionaceae</taxon>
        <taxon>Gilvimarinus</taxon>
    </lineage>
</organism>
<dbReference type="EMBL" id="JBHRTL010000001">
    <property type="protein sequence ID" value="MFC3153589.1"/>
    <property type="molecule type" value="Genomic_DNA"/>
</dbReference>
<feature type="domain" description="Carbohydrate kinase PfkB" evidence="4">
    <location>
        <begin position="2"/>
        <end position="301"/>
    </location>
</feature>
<evidence type="ECO:0000313" key="6">
    <source>
        <dbReference type="Proteomes" id="UP001595548"/>
    </source>
</evidence>
<dbReference type="InterPro" id="IPR029056">
    <property type="entry name" value="Ribokinase-like"/>
</dbReference>
<keyword evidence="3 5" id="KW-0418">Kinase</keyword>
<keyword evidence="2" id="KW-0808">Transferase</keyword>
<accession>A0ABV7HI96</accession>
<dbReference type="SUPFAM" id="SSF53613">
    <property type="entry name" value="Ribokinase-like"/>
    <property type="match status" value="1"/>
</dbReference>
<gene>
    <name evidence="5" type="ORF">ACFOEB_00100</name>
</gene>
<dbReference type="CDD" id="cd01166">
    <property type="entry name" value="KdgK"/>
    <property type="match status" value="1"/>
</dbReference>
<dbReference type="PROSITE" id="PS00584">
    <property type="entry name" value="PFKB_KINASES_2"/>
    <property type="match status" value="1"/>
</dbReference>
<keyword evidence="6" id="KW-1185">Reference proteome</keyword>
<dbReference type="PANTHER" id="PTHR43085">
    <property type="entry name" value="HEXOKINASE FAMILY MEMBER"/>
    <property type="match status" value="1"/>
</dbReference>
<protein>
    <submittedName>
        <fullName evidence="5">Sugar kinase</fullName>
    </submittedName>
</protein>
<dbReference type="InterPro" id="IPR002173">
    <property type="entry name" value="Carboh/pur_kinase_PfkB_CS"/>
</dbReference>
<dbReference type="RefSeq" id="WP_382413428.1">
    <property type="nucleotide sequence ID" value="NZ_AP031500.1"/>
</dbReference>
<dbReference type="Gene3D" id="3.40.1190.20">
    <property type="match status" value="1"/>
</dbReference>
<dbReference type="GO" id="GO:0016301">
    <property type="term" value="F:kinase activity"/>
    <property type="evidence" value="ECO:0007669"/>
    <property type="project" value="UniProtKB-KW"/>
</dbReference>
<dbReference type="PANTHER" id="PTHR43085:SF15">
    <property type="entry name" value="2-DEHYDRO-3-DEOXYGLUCONOKINASE"/>
    <property type="match status" value="1"/>
</dbReference>
<evidence type="ECO:0000256" key="2">
    <source>
        <dbReference type="ARBA" id="ARBA00022679"/>
    </source>
</evidence>
<dbReference type="Proteomes" id="UP001595548">
    <property type="component" value="Unassembled WGS sequence"/>
</dbReference>
<comment type="caution">
    <text evidence="5">The sequence shown here is derived from an EMBL/GenBank/DDBJ whole genome shotgun (WGS) entry which is preliminary data.</text>
</comment>
<dbReference type="Pfam" id="PF00294">
    <property type="entry name" value="PfkB"/>
    <property type="match status" value="1"/>
</dbReference>
<evidence type="ECO:0000256" key="1">
    <source>
        <dbReference type="ARBA" id="ARBA00010688"/>
    </source>
</evidence>
<comment type="similarity">
    <text evidence="1">Belongs to the carbohydrate kinase PfkB family.</text>
</comment>
<dbReference type="InterPro" id="IPR050306">
    <property type="entry name" value="PfkB_Carbo_kinase"/>
</dbReference>
<name>A0ABV7HI96_9GAMM</name>
<evidence type="ECO:0000259" key="4">
    <source>
        <dbReference type="Pfam" id="PF00294"/>
    </source>
</evidence>
<evidence type="ECO:0000256" key="3">
    <source>
        <dbReference type="ARBA" id="ARBA00022777"/>
    </source>
</evidence>
<sequence length="311" mass="33904">MKIAAIGECMLEMSSGSLAPDLAKVPALIGYGGDTLNTAVYLARLGSKSSFVTAMGNDNASDWMIAQWEKNGVDTSLVKIDSTKRPGVYHISNDESGERHFIYWRNDAAAKYILDSDAKKQRLTSQLSDFDFIYLSGISLAVIDAASQDRLFAMLQELQINGKKIVFDGNYRPVLWESTDLAQKAFSRAYAISDIALPTIDDESMLYGEADKDAVIDRIRQCGAREIVLKMGAEGCCVDDGITRAMVTGRRVEVVDTTSAGDSFNAAFLHYRSQGESQESAAKKGHILASTVIQHKGAIIAESDMPSFQSI</sequence>
<dbReference type="InterPro" id="IPR011611">
    <property type="entry name" value="PfkB_dom"/>
</dbReference>